<feature type="signal peptide" evidence="1">
    <location>
        <begin position="1"/>
        <end position="16"/>
    </location>
</feature>
<dbReference type="Proteomes" id="UP000723463">
    <property type="component" value="Unassembled WGS sequence"/>
</dbReference>
<accession>A0A9P6K4P0</accession>
<dbReference type="GO" id="GO:0005762">
    <property type="term" value="C:mitochondrial large ribosomal subunit"/>
    <property type="evidence" value="ECO:0007669"/>
    <property type="project" value="TreeGrafter"/>
</dbReference>
<proteinExistence type="predicted"/>
<sequence>MALLAITSVGILSSSAVPLRAKANAAAAIKKRDLCVSKCVTPVITPGKARMKMDLSPTQKANIRKRLKAADDVVMKIQQSGVECNALTKLKAEPTEAQMPAKDKYTVFSRTFKGYRKSVHKVPHFTKVAIPRTAPAGF</sequence>
<dbReference type="Pfam" id="PF09784">
    <property type="entry name" value="L31"/>
    <property type="match status" value="1"/>
</dbReference>
<keyword evidence="3" id="KW-1185">Reference proteome</keyword>
<gene>
    <name evidence="2" type="ORF">EC957_010164</name>
</gene>
<comment type="caution">
    <text evidence="2">The sequence shown here is derived from an EMBL/GenBank/DDBJ whole genome shotgun (WGS) entry which is preliminary data.</text>
</comment>
<dbReference type="GO" id="GO:0003735">
    <property type="term" value="F:structural constituent of ribosome"/>
    <property type="evidence" value="ECO:0007669"/>
    <property type="project" value="TreeGrafter"/>
</dbReference>
<name>A0A9P6K4P0_9FUNG</name>
<protein>
    <submittedName>
        <fullName evidence="2">Uncharacterized protein</fullName>
    </submittedName>
</protein>
<dbReference type="EMBL" id="JAAAXW010000060">
    <property type="protein sequence ID" value="KAF9546178.1"/>
    <property type="molecule type" value="Genomic_DNA"/>
</dbReference>
<dbReference type="PANTHER" id="PTHR28271:SF1">
    <property type="entry name" value="LARGE RIBOSOMAL SUBUNIT PROTEIN ML60"/>
    <property type="match status" value="1"/>
</dbReference>
<evidence type="ECO:0000256" key="1">
    <source>
        <dbReference type="SAM" id="SignalP"/>
    </source>
</evidence>
<dbReference type="InterPro" id="IPR016340">
    <property type="entry name" value="Ribosomal_mL60"/>
</dbReference>
<reference evidence="2" key="1">
    <citation type="journal article" date="2020" name="Fungal Divers.">
        <title>Resolving the Mortierellaceae phylogeny through synthesis of multi-gene phylogenetics and phylogenomics.</title>
        <authorList>
            <person name="Vandepol N."/>
            <person name="Liber J."/>
            <person name="Desiro A."/>
            <person name="Na H."/>
            <person name="Kennedy M."/>
            <person name="Barry K."/>
            <person name="Grigoriev I.V."/>
            <person name="Miller A.N."/>
            <person name="O'Donnell K."/>
            <person name="Stajich J.E."/>
            <person name="Bonito G."/>
        </authorList>
    </citation>
    <scope>NUCLEOTIDE SEQUENCE</scope>
    <source>
        <strain evidence="2">NRRL 2591</strain>
    </source>
</reference>
<dbReference type="PANTHER" id="PTHR28271">
    <property type="entry name" value="54S RIBOSOMAL PROTEIN L31, MITOCHONDRIAL"/>
    <property type="match status" value="1"/>
</dbReference>
<evidence type="ECO:0000313" key="2">
    <source>
        <dbReference type="EMBL" id="KAF9546178.1"/>
    </source>
</evidence>
<evidence type="ECO:0000313" key="3">
    <source>
        <dbReference type="Proteomes" id="UP000723463"/>
    </source>
</evidence>
<organism evidence="2 3">
    <name type="scientific">Mortierella hygrophila</name>
    <dbReference type="NCBI Taxonomy" id="979708"/>
    <lineage>
        <taxon>Eukaryota</taxon>
        <taxon>Fungi</taxon>
        <taxon>Fungi incertae sedis</taxon>
        <taxon>Mucoromycota</taxon>
        <taxon>Mortierellomycotina</taxon>
        <taxon>Mortierellomycetes</taxon>
        <taxon>Mortierellales</taxon>
        <taxon>Mortierellaceae</taxon>
        <taxon>Mortierella</taxon>
    </lineage>
</organism>
<feature type="chain" id="PRO_5040347402" evidence="1">
    <location>
        <begin position="17"/>
        <end position="138"/>
    </location>
</feature>
<dbReference type="AlphaFoldDB" id="A0A9P6K4P0"/>
<keyword evidence="1" id="KW-0732">Signal</keyword>